<name>F2NL75_MARHT</name>
<keyword evidence="3" id="KW-0460">Magnesium</keyword>
<dbReference type="GO" id="GO:0016787">
    <property type="term" value="F:hydrolase activity"/>
    <property type="evidence" value="ECO:0007669"/>
    <property type="project" value="UniProtKB-KW"/>
</dbReference>
<dbReference type="InterPro" id="IPR000086">
    <property type="entry name" value="NUDIX_hydrolase_dom"/>
</dbReference>
<dbReference type="PRINTS" id="PR00502">
    <property type="entry name" value="NUDIXFAMILY"/>
</dbReference>
<dbReference type="PANTHER" id="PTHR43046">
    <property type="entry name" value="GDP-MANNOSE MANNOSYL HYDROLASE"/>
    <property type="match status" value="1"/>
</dbReference>
<gene>
    <name evidence="6" type="ordered locus">Marky_0728</name>
</gene>
<protein>
    <submittedName>
        <fullName evidence="6">NUDIX hydrolase</fullName>
    </submittedName>
</protein>
<dbReference type="HOGENOM" id="CLU_037162_20_2_0"/>
<evidence type="ECO:0000256" key="4">
    <source>
        <dbReference type="RuleBase" id="RU003476"/>
    </source>
</evidence>
<feature type="domain" description="Nudix hydrolase" evidence="5">
    <location>
        <begin position="10"/>
        <end position="139"/>
    </location>
</feature>
<evidence type="ECO:0000256" key="2">
    <source>
        <dbReference type="ARBA" id="ARBA00022801"/>
    </source>
</evidence>
<keyword evidence="7" id="KW-1185">Reference proteome</keyword>
<dbReference type="InterPro" id="IPR015797">
    <property type="entry name" value="NUDIX_hydrolase-like_dom_sf"/>
</dbReference>
<dbReference type="EMBL" id="CP002630">
    <property type="protein sequence ID" value="AEB11478.1"/>
    <property type="molecule type" value="Genomic_DNA"/>
</dbReference>
<dbReference type="STRING" id="869210.Marky_0728"/>
<dbReference type="Pfam" id="PF00293">
    <property type="entry name" value="NUDIX"/>
    <property type="match status" value="1"/>
</dbReference>
<accession>F2NL75</accession>
<comment type="similarity">
    <text evidence="4">Belongs to the Nudix hydrolase family.</text>
</comment>
<dbReference type="PROSITE" id="PS51462">
    <property type="entry name" value="NUDIX"/>
    <property type="match status" value="1"/>
</dbReference>
<dbReference type="RefSeq" id="WP_013703530.1">
    <property type="nucleotide sequence ID" value="NC_015387.1"/>
</dbReference>
<keyword evidence="2 4" id="KW-0378">Hydrolase</keyword>
<dbReference type="InterPro" id="IPR020476">
    <property type="entry name" value="Nudix_hydrolase"/>
</dbReference>
<comment type="cofactor">
    <cofactor evidence="1">
        <name>Mg(2+)</name>
        <dbReference type="ChEBI" id="CHEBI:18420"/>
    </cofactor>
</comment>
<evidence type="ECO:0000256" key="3">
    <source>
        <dbReference type="ARBA" id="ARBA00022842"/>
    </source>
</evidence>
<evidence type="ECO:0000313" key="6">
    <source>
        <dbReference type="EMBL" id="AEB11478.1"/>
    </source>
</evidence>
<sequence length="143" mass="16500">MADMAAQERYPIPTVGALVQGPSGRILLVRTTKWRGTWGVPGGKVRWGESLEAALRREVREEVGLELTRIRWALVQEAVNDPAFYRSAHFILLNYFAETDREAVRPNEEIAEWAWVVPESALDYPLNRYTRVLIERYLEERDG</sequence>
<evidence type="ECO:0000259" key="5">
    <source>
        <dbReference type="PROSITE" id="PS51462"/>
    </source>
</evidence>
<dbReference type="AlphaFoldDB" id="F2NL75"/>
<evidence type="ECO:0000313" key="7">
    <source>
        <dbReference type="Proteomes" id="UP000007030"/>
    </source>
</evidence>
<reference evidence="6 7" key="1">
    <citation type="journal article" date="2012" name="Stand. Genomic Sci.">
        <title>Complete genome sequence of the aerobic, heterotroph Marinithermus hydrothermalis type strain (T1(T)) from a deep-sea hydrothermal vent chimney.</title>
        <authorList>
            <person name="Copeland A."/>
            <person name="Gu W."/>
            <person name="Yasawong M."/>
            <person name="Lapidus A."/>
            <person name="Lucas S."/>
            <person name="Deshpande S."/>
            <person name="Pagani I."/>
            <person name="Tapia R."/>
            <person name="Cheng J.F."/>
            <person name="Goodwin L.A."/>
            <person name="Pitluck S."/>
            <person name="Liolios K."/>
            <person name="Ivanova N."/>
            <person name="Mavromatis K."/>
            <person name="Mikhailova N."/>
            <person name="Pati A."/>
            <person name="Chen A."/>
            <person name="Palaniappan K."/>
            <person name="Land M."/>
            <person name="Pan C."/>
            <person name="Brambilla E.M."/>
            <person name="Rohde M."/>
            <person name="Tindall B.J."/>
            <person name="Sikorski J."/>
            <person name="Goker M."/>
            <person name="Detter J.C."/>
            <person name="Bristow J."/>
            <person name="Eisen J.A."/>
            <person name="Markowitz V."/>
            <person name="Hugenholtz P."/>
            <person name="Kyrpides N.C."/>
            <person name="Klenk H.P."/>
            <person name="Woyke T."/>
        </authorList>
    </citation>
    <scope>NUCLEOTIDE SEQUENCE [LARGE SCALE GENOMIC DNA]</scope>
    <source>
        <strain evidence="7">DSM 14884 / JCM 11576 / T1</strain>
    </source>
</reference>
<proteinExistence type="inferred from homology"/>
<organism evidence="6 7">
    <name type="scientific">Marinithermus hydrothermalis (strain DSM 14884 / JCM 11576 / T1)</name>
    <dbReference type="NCBI Taxonomy" id="869210"/>
    <lineage>
        <taxon>Bacteria</taxon>
        <taxon>Thermotogati</taxon>
        <taxon>Deinococcota</taxon>
        <taxon>Deinococci</taxon>
        <taxon>Thermales</taxon>
        <taxon>Thermaceae</taxon>
        <taxon>Marinithermus</taxon>
    </lineage>
</organism>
<dbReference type="Gene3D" id="3.90.79.10">
    <property type="entry name" value="Nucleoside Triphosphate Pyrophosphohydrolase"/>
    <property type="match status" value="1"/>
</dbReference>
<dbReference type="eggNOG" id="COG1051">
    <property type="taxonomic scope" value="Bacteria"/>
</dbReference>
<dbReference type="InterPro" id="IPR020084">
    <property type="entry name" value="NUDIX_hydrolase_CS"/>
</dbReference>
<evidence type="ECO:0000256" key="1">
    <source>
        <dbReference type="ARBA" id="ARBA00001946"/>
    </source>
</evidence>
<dbReference type="CDD" id="cd18874">
    <property type="entry name" value="NUDIX_Hydrolase"/>
    <property type="match status" value="1"/>
</dbReference>
<dbReference type="PROSITE" id="PS00893">
    <property type="entry name" value="NUDIX_BOX"/>
    <property type="match status" value="1"/>
</dbReference>
<dbReference type="SUPFAM" id="SSF55811">
    <property type="entry name" value="Nudix"/>
    <property type="match status" value="1"/>
</dbReference>
<dbReference type="KEGG" id="mhd:Marky_0728"/>
<dbReference type="Proteomes" id="UP000007030">
    <property type="component" value="Chromosome"/>
</dbReference>
<dbReference type="PANTHER" id="PTHR43046:SF12">
    <property type="entry name" value="GDP-MANNOSE MANNOSYL HYDROLASE"/>
    <property type="match status" value="1"/>
</dbReference>